<dbReference type="HOGENOM" id="CLU_3023375_0_0_7"/>
<reference evidence="4" key="1">
    <citation type="submission" date="2007-07" db="EMBL/GenBank/DDBJ databases">
        <title>Complete genome sequence of Campylobacter hominis ATCC BAA-381, a commensal isolated from the human gastrointestinal tract.</title>
        <authorList>
            <person name="Fouts D.E."/>
            <person name="Mongodin E.F."/>
            <person name="Puiu D."/>
            <person name="Sebastian Y."/>
            <person name="Miller W.G."/>
            <person name="Mandrell R.E."/>
            <person name="Nelson K.E."/>
        </authorList>
    </citation>
    <scope>NUCLEOTIDE SEQUENCE [LARGE SCALE GENOMIC DNA]</scope>
    <source>
        <strain evidence="4">ATCC BAA-381 / LMG 19568 / NCTC 13146 / CH001A</strain>
    </source>
</reference>
<dbReference type="STRING" id="360107.CHAB381_0338"/>
<sequence length="55" mass="6144">MVDLNKIIQAKRTIAGFVDETPFAVSNKLSKNYNVNVFLKEENLQKTGAYKILGA</sequence>
<dbReference type="InterPro" id="IPR000634">
    <property type="entry name" value="Ser/Thr_deHydtase_PyrdxlP-BS"/>
</dbReference>
<evidence type="ECO:0000256" key="1">
    <source>
        <dbReference type="ARBA" id="ARBA00001933"/>
    </source>
</evidence>
<evidence type="ECO:0000313" key="3">
    <source>
        <dbReference type="EMBL" id="ABS51478.1"/>
    </source>
</evidence>
<dbReference type="Proteomes" id="UP000002407">
    <property type="component" value="Chromosome"/>
</dbReference>
<dbReference type="InterPro" id="IPR036052">
    <property type="entry name" value="TrpB-like_PALP_sf"/>
</dbReference>
<protein>
    <submittedName>
        <fullName evidence="3">Threonine dehydratase catabolic (Threonine deaminase)</fullName>
        <ecNumber evidence="3">4.3.1.19</ecNumber>
    </submittedName>
</protein>
<keyword evidence="2" id="KW-0663">Pyridoxal phosphate</keyword>
<keyword evidence="3" id="KW-0456">Lyase</keyword>
<dbReference type="Gene3D" id="3.40.50.1100">
    <property type="match status" value="1"/>
</dbReference>
<proteinExistence type="predicted"/>
<dbReference type="AlphaFoldDB" id="A7I099"/>
<organism evidence="3 4">
    <name type="scientific">Campylobacter hominis (strain ATCC BAA-381 / DSM 21671 / CCUG 45161 / LMG 19568 / NCTC 13146 / CH001A)</name>
    <dbReference type="NCBI Taxonomy" id="360107"/>
    <lineage>
        <taxon>Bacteria</taxon>
        <taxon>Pseudomonadati</taxon>
        <taxon>Campylobacterota</taxon>
        <taxon>Epsilonproteobacteria</taxon>
        <taxon>Campylobacterales</taxon>
        <taxon>Campylobacteraceae</taxon>
        <taxon>Campylobacter</taxon>
    </lineage>
</organism>
<dbReference type="GO" id="GO:0006520">
    <property type="term" value="P:amino acid metabolic process"/>
    <property type="evidence" value="ECO:0007669"/>
    <property type="project" value="InterPro"/>
</dbReference>
<evidence type="ECO:0000313" key="4">
    <source>
        <dbReference type="Proteomes" id="UP000002407"/>
    </source>
</evidence>
<comment type="cofactor">
    <cofactor evidence="1">
        <name>pyridoxal 5'-phosphate</name>
        <dbReference type="ChEBI" id="CHEBI:597326"/>
    </cofactor>
</comment>
<accession>A7I099</accession>
<evidence type="ECO:0000256" key="2">
    <source>
        <dbReference type="ARBA" id="ARBA00022898"/>
    </source>
</evidence>
<dbReference type="PROSITE" id="PS00165">
    <property type="entry name" value="DEHYDRATASE_SER_THR"/>
    <property type="match status" value="1"/>
</dbReference>
<dbReference type="KEGG" id="cha:CHAB381_0338"/>
<dbReference type="EMBL" id="CP000776">
    <property type="protein sequence ID" value="ABS51478.1"/>
    <property type="molecule type" value="Genomic_DNA"/>
</dbReference>
<dbReference type="GO" id="GO:0004794">
    <property type="term" value="F:threonine deaminase activity"/>
    <property type="evidence" value="ECO:0007669"/>
    <property type="project" value="UniProtKB-EC"/>
</dbReference>
<dbReference type="SUPFAM" id="SSF53686">
    <property type="entry name" value="Tryptophan synthase beta subunit-like PLP-dependent enzymes"/>
    <property type="match status" value="1"/>
</dbReference>
<dbReference type="GO" id="GO:0030170">
    <property type="term" value="F:pyridoxal phosphate binding"/>
    <property type="evidence" value="ECO:0007669"/>
    <property type="project" value="InterPro"/>
</dbReference>
<gene>
    <name evidence="3" type="ordered locus">CHAB381_0338</name>
</gene>
<dbReference type="eggNOG" id="COG1171">
    <property type="taxonomic scope" value="Bacteria"/>
</dbReference>
<dbReference type="EC" id="4.3.1.19" evidence="3"/>
<keyword evidence="4" id="KW-1185">Reference proteome</keyword>
<name>A7I099_CAMHC</name>